<name>A0A0D2RB16_GOSRA</name>
<evidence type="ECO:0000256" key="4">
    <source>
        <dbReference type="RuleBase" id="RU003718"/>
    </source>
</evidence>
<dbReference type="AlphaFoldDB" id="A0A0D2RB16"/>
<dbReference type="GO" id="GO:0008194">
    <property type="term" value="F:UDP-glycosyltransferase activity"/>
    <property type="evidence" value="ECO:0007669"/>
    <property type="project" value="InterPro"/>
</dbReference>
<dbReference type="Proteomes" id="UP000032304">
    <property type="component" value="Chromosome 8"/>
</dbReference>
<evidence type="ECO:0000256" key="1">
    <source>
        <dbReference type="ARBA" id="ARBA00009995"/>
    </source>
</evidence>
<organism evidence="6 7">
    <name type="scientific">Gossypium raimondii</name>
    <name type="common">Peruvian cotton</name>
    <name type="synonym">Gossypium klotzschianum subsp. raimondii</name>
    <dbReference type="NCBI Taxonomy" id="29730"/>
    <lineage>
        <taxon>Eukaryota</taxon>
        <taxon>Viridiplantae</taxon>
        <taxon>Streptophyta</taxon>
        <taxon>Embryophyta</taxon>
        <taxon>Tracheophyta</taxon>
        <taxon>Spermatophyta</taxon>
        <taxon>Magnoliopsida</taxon>
        <taxon>eudicotyledons</taxon>
        <taxon>Gunneridae</taxon>
        <taxon>Pentapetalae</taxon>
        <taxon>rosids</taxon>
        <taxon>malvids</taxon>
        <taxon>Malvales</taxon>
        <taxon>Malvaceae</taxon>
        <taxon>Malvoideae</taxon>
        <taxon>Gossypium</taxon>
    </lineage>
</organism>
<dbReference type="eggNOG" id="KOG1192">
    <property type="taxonomic scope" value="Eukaryota"/>
</dbReference>
<dbReference type="KEGG" id="gra:105763298"/>
<dbReference type="InterPro" id="IPR002213">
    <property type="entry name" value="UDP_glucos_trans"/>
</dbReference>
<dbReference type="CDD" id="cd03784">
    <property type="entry name" value="GT1_Gtf-like"/>
    <property type="match status" value="1"/>
</dbReference>
<gene>
    <name evidence="6" type="ORF">B456_008G069600</name>
</gene>
<evidence type="ECO:0000256" key="5">
    <source>
        <dbReference type="RuleBase" id="RU362057"/>
    </source>
</evidence>
<dbReference type="Pfam" id="PF00201">
    <property type="entry name" value="UDPGT"/>
    <property type="match status" value="1"/>
</dbReference>
<accession>A0A0D2RB16</accession>
<dbReference type="Gramene" id="KJB48448">
    <property type="protein sequence ID" value="KJB48448"/>
    <property type="gene ID" value="B456_008G069600"/>
</dbReference>
<proteinExistence type="inferred from homology"/>
<evidence type="ECO:0000313" key="6">
    <source>
        <dbReference type="EMBL" id="KJB48448.1"/>
    </source>
</evidence>
<dbReference type="PANTHER" id="PTHR48046:SF1">
    <property type="entry name" value="GLYCOSYLTRANSFERASE-RELATED"/>
    <property type="match status" value="1"/>
</dbReference>
<dbReference type="EMBL" id="CM001747">
    <property type="protein sequence ID" value="KJB48448.1"/>
    <property type="molecule type" value="Genomic_DNA"/>
</dbReference>
<dbReference type="EC" id="2.4.1.-" evidence="5"/>
<evidence type="ECO:0000313" key="7">
    <source>
        <dbReference type="Proteomes" id="UP000032304"/>
    </source>
</evidence>
<evidence type="ECO:0000256" key="2">
    <source>
        <dbReference type="ARBA" id="ARBA00022676"/>
    </source>
</evidence>
<comment type="similarity">
    <text evidence="1 4">Belongs to the UDP-glycosyltransferase family.</text>
</comment>
<protein>
    <recommendedName>
        <fullName evidence="5">Glycosyltransferase</fullName>
        <ecNumber evidence="5">2.4.1.-</ecNumber>
    </recommendedName>
</protein>
<reference evidence="6 7" key="1">
    <citation type="journal article" date="2012" name="Nature">
        <title>Repeated polyploidization of Gossypium genomes and the evolution of spinnable cotton fibres.</title>
        <authorList>
            <person name="Paterson A.H."/>
            <person name="Wendel J.F."/>
            <person name="Gundlach H."/>
            <person name="Guo H."/>
            <person name="Jenkins J."/>
            <person name="Jin D."/>
            <person name="Llewellyn D."/>
            <person name="Showmaker K.C."/>
            <person name="Shu S."/>
            <person name="Udall J."/>
            <person name="Yoo M.J."/>
            <person name="Byers R."/>
            <person name="Chen W."/>
            <person name="Doron-Faigenboim A."/>
            <person name="Duke M.V."/>
            <person name="Gong L."/>
            <person name="Grimwood J."/>
            <person name="Grover C."/>
            <person name="Grupp K."/>
            <person name="Hu G."/>
            <person name="Lee T.H."/>
            <person name="Li J."/>
            <person name="Lin L."/>
            <person name="Liu T."/>
            <person name="Marler B.S."/>
            <person name="Page J.T."/>
            <person name="Roberts A.W."/>
            <person name="Romanel E."/>
            <person name="Sanders W.S."/>
            <person name="Szadkowski E."/>
            <person name="Tan X."/>
            <person name="Tang H."/>
            <person name="Xu C."/>
            <person name="Wang J."/>
            <person name="Wang Z."/>
            <person name="Zhang D."/>
            <person name="Zhang L."/>
            <person name="Ashrafi H."/>
            <person name="Bedon F."/>
            <person name="Bowers J.E."/>
            <person name="Brubaker C.L."/>
            <person name="Chee P.W."/>
            <person name="Das S."/>
            <person name="Gingle A.R."/>
            <person name="Haigler C.H."/>
            <person name="Harker D."/>
            <person name="Hoffmann L.V."/>
            <person name="Hovav R."/>
            <person name="Jones D.C."/>
            <person name="Lemke C."/>
            <person name="Mansoor S."/>
            <person name="ur Rahman M."/>
            <person name="Rainville L.N."/>
            <person name="Rambani A."/>
            <person name="Reddy U.K."/>
            <person name="Rong J.K."/>
            <person name="Saranga Y."/>
            <person name="Scheffler B.E."/>
            <person name="Scheffler J.A."/>
            <person name="Stelly D.M."/>
            <person name="Triplett B.A."/>
            <person name="Van Deynze A."/>
            <person name="Vaslin M.F."/>
            <person name="Waghmare V.N."/>
            <person name="Walford S.A."/>
            <person name="Wright R.J."/>
            <person name="Zaki E.A."/>
            <person name="Zhang T."/>
            <person name="Dennis E.S."/>
            <person name="Mayer K.F."/>
            <person name="Peterson D.G."/>
            <person name="Rokhsar D.S."/>
            <person name="Wang X."/>
            <person name="Schmutz J."/>
        </authorList>
    </citation>
    <scope>NUCLEOTIDE SEQUENCE [LARGE SCALE GENOMIC DNA]</scope>
</reference>
<dbReference type="InterPro" id="IPR035595">
    <property type="entry name" value="UDP_glycos_trans_CS"/>
</dbReference>
<evidence type="ECO:0000256" key="3">
    <source>
        <dbReference type="ARBA" id="ARBA00022679"/>
    </source>
</evidence>
<dbReference type="OMA" id="MVRKIMV"/>
<dbReference type="OrthoDB" id="5835829at2759"/>
<dbReference type="FunFam" id="3.40.50.2000:FF:000056">
    <property type="entry name" value="Glycosyltransferase"/>
    <property type="match status" value="1"/>
</dbReference>
<keyword evidence="7" id="KW-1185">Reference proteome</keyword>
<dbReference type="STRING" id="29730.A0A0D2RB16"/>
<dbReference type="PANTHER" id="PTHR48046">
    <property type="entry name" value="UDP-GLYCOSYLTRANSFERASE 72E1"/>
    <property type="match status" value="1"/>
</dbReference>
<sequence>MLALVFVSDMESEMETHVVLLSSPGLGHLTPVLELSKRLATLSNSKVTIFVVPSLSAAESQVIQSFMSLNLCRIILLPPPDISHLVHADAAVVTRIVVIMREIKPAFSSAVSALSVPPTLFIVDLFGYESMDFADQFKIPKFVYIPSHAGFLALTLYLPVLDEVVKGEYVDEKDALLIPGCRPLQLEDVVDPMLCRSDQQYLEYLNMGIKIPMADGILLNTWEELEPATLAALRDDKLWGGISKAPIYPVGPMVTTPNRPIDSNKSEMFLWLDKQPSESVLYISFGSGGILTKEQMRELALGLELSQQRFIWVVRTPVVAKSCDGSFFTVGNDCNDERLASYLPEGFLDWSNNMGLIISDWAPQVEILRHQSVGGFLSHCGWNSTLESITHGVPLIAWPLYAEQRMNATLLVEELKIAVRSKTLPSKEIVGREEIKLMVKRLMVDEEGHTMRARVKQFKLSGEKAWNHNGSSFKALAQLMR</sequence>
<dbReference type="Gene3D" id="3.40.50.2000">
    <property type="entry name" value="Glycogen Phosphorylase B"/>
    <property type="match status" value="2"/>
</dbReference>
<dbReference type="PROSITE" id="PS00375">
    <property type="entry name" value="UDPGT"/>
    <property type="match status" value="1"/>
</dbReference>
<keyword evidence="3 4" id="KW-0808">Transferase</keyword>
<keyword evidence="2 4" id="KW-0328">Glycosyltransferase</keyword>
<dbReference type="SUPFAM" id="SSF53756">
    <property type="entry name" value="UDP-Glycosyltransferase/glycogen phosphorylase"/>
    <property type="match status" value="1"/>
</dbReference>